<feature type="region of interest" description="Disordered" evidence="1">
    <location>
        <begin position="55"/>
        <end position="133"/>
    </location>
</feature>
<evidence type="ECO:0000256" key="1">
    <source>
        <dbReference type="SAM" id="MobiDB-lite"/>
    </source>
</evidence>
<dbReference type="InterPro" id="IPR022603">
    <property type="entry name" value="DUF3152"/>
</dbReference>
<dbReference type="Pfam" id="PF11350">
    <property type="entry name" value="DUF3152"/>
    <property type="match status" value="1"/>
</dbReference>
<feature type="domain" description="DUF3152" evidence="2">
    <location>
        <begin position="114"/>
        <end position="280"/>
    </location>
</feature>
<dbReference type="SUPFAM" id="SSF55486">
    <property type="entry name" value="Metalloproteases ('zincins'), catalytic domain"/>
    <property type="match status" value="1"/>
</dbReference>
<name>A0A4V2Y3J3_9ACTN</name>
<dbReference type="RefSeq" id="WP_132817440.1">
    <property type="nucleotide sequence ID" value="NZ_SMKI01000071.1"/>
</dbReference>
<gene>
    <name evidence="3" type="ORF">E1283_09200</name>
</gene>
<proteinExistence type="predicted"/>
<dbReference type="OrthoDB" id="9779865at2"/>
<evidence type="ECO:0000313" key="4">
    <source>
        <dbReference type="Proteomes" id="UP000295345"/>
    </source>
</evidence>
<accession>A0A4V2Y3J3</accession>
<dbReference type="AlphaFoldDB" id="A0A4V2Y3J3"/>
<evidence type="ECO:0000259" key="2">
    <source>
        <dbReference type="Pfam" id="PF11350"/>
    </source>
</evidence>
<organism evidence="3 4">
    <name type="scientific">Streptomyces hainanensis</name>
    <dbReference type="NCBI Taxonomy" id="402648"/>
    <lineage>
        <taxon>Bacteria</taxon>
        <taxon>Bacillati</taxon>
        <taxon>Actinomycetota</taxon>
        <taxon>Actinomycetes</taxon>
        <taxon>Kitasatosporales</taxon>
        <taxon>Streptomycetaceae</taxon>
        <taxon>Streptomyces</taxon>
    </lineage>
</organism>
<evidence type="ECO:0000313" key="3">
    <source>
        <dbReference type="EMBL" id="TDC76685.1"/>
    </source>
</evidence>
<sequence>MGSRALKSPQSRGRARRRRRPRRALRVVQGAALLLGLAVALVALRMVVRDDVRAESAGGPNEPTAPVEMEPSPLPTTEEETAPELEEPLPEEDGADDASGDEGDDEPADEERIPVPETGPGTFRAAPGGGAPVGGSDVLTYRLQIEDGIEIEPDAAAAEVGDILADPRGWTTGGDTGFQLVEEGPSDFVVQIATPGTVDAICGQYGLDTGGEVNCSVAQTVVVNLRRWVQGSPQFAGPVEEYRALIINHEVGHYLGYGHEGCPGPGEPAPAMMQQIKGLDGCVANAWPHDENGEYLSGPSVP</sequence>
<feature type="region of interest" description="Disordered" evidence="1">
    <location>
        <begin position="1"/>
        <end position="23"/>
    </location>
</feature>
<keyword evidence="4" id="KW-1185">Reference proteome</keyword>
<dbReference type="EMBL" id="SMKI01000071">
    <property type="protein sequence ID" value="TDC76685.1"/>
    <property type="molecule type" value="Genomic_DNA"/>
</dbReference>
<protein>
    <submittedName>
        <fullName evidence="3">DUF3152 domain-containing protein</fullName>
    </submittedName>
</protein>
<reference evidence="3 4" key="1">
    <citation type="submission" date="2019-03" db="EMBL/GenBank/DDBJ databases">
        <title>Draft genome sequences of novel Actinobacteria.</title>
        <authorList>
            <person name="Sahin N."/>
            <person name="Ay H."/>
            <person name="Saygin H."/>
        </authorList>
    </citation>
    <scope>NUCLEOTIDE SEQUENCE [LARGE SCALE GENOMIC DNA]</scope>
    <source>
        <strain evidence="3 4">DSM 41900</strain>
    </source>
</reference>
<feature type="compositionally biased region" description="Basic residues" evidence="1">
    <location>
        <begin position="13"/>
        <end position="23"/>
    </location>
</feature>
<dbReference type="Proteomes" id="UP000295345">
    <property type="component" value="Unassembled WGS sequence"/>
</dbReference>
<comment type="caution">
    <text evidence="3">The sequence shown here is derived from an EMBL/GenBank/DDBJ whole genome shotgun (WGS) entry which is preliminary data.</text>
</comment>
<feature type="compositionally biased region" description="Acidic residues" evidence="1">
    <location>
        <begin position="77"/>
        <end position="109"/>
    </location>
</feature>